<keyword evidence="1" id="KW-0472">Membrane</keyword>
<protein>
    <recommendedName>
        <fullName evidence="4">G protein-coupled receptor</fullName>
    </recommendedName>
</protein>
<evidence type="ECO:0000313" key="2">
    <source>
        <dbReference type="EMBL" id="GMT03575.1"/>
    </source>
</evidence>
<proteinExistence type="predicted"/>
<organism evidence="2 3">
    <name type="scientific">Pristionchus entomophagus</name>
    <dbReference type="NCBI Taxonomy" id="358040"/>
    <lineage>
        <taxon>Eukaryota</taxon>
        <taxon>Metazoa</taxon>
        <taxon>Ecdysozoa</taxon>
        <taxon>Nematoda</taxon>
        <taxon>Chromadorea</taxon>
        <taxon>Rhabditida</taxon>
        <taxon>Rhabditina</taxon>
        <taxon>Diplogasteromorpha</taxon>
        <taxon>Diplogasteroidea</taxon>
        <taxon>Neodiplogasteridae</taxon>
        <taxon>Pristionchus</taxon>
    </lineage>
</organism>
<gene>
    <name evidence="2" type="ORF">PENTCL1PPCAC_25749</name>
</gene>
<feature type="transmembrane region" description="Helical" evidence="1">
    <location>
        <begin position="38"/>
        <end position="57"/>
    </location>
</feature>
<feature type="transmembrane region" description="Helical" evidence="1">
    <location>
        <begin position="69"/>
        <end position="90"/>
    </location>
</feature>
<dbReference type="Proteomes" id="UP001432027">
    <property type="component" value="Unassembled WGS sequence"/>
</dbReference>
<keyword evidence="3" id="KW-1185">Reference proteome</keyword>
<evidence type="ECO:0000256" key="1">
    <source>
        <dbReference type="SAM" id="Phobius"/>
    </source>
</evidence>
<feature type="transmembrane region" description="Helical" evidence="1">
    <location>
        <begin position="97"/>
        <end position="118"/>
    </location>
</feature>
<keyword evidence="1" id="KW-1133">Transmembrane helix</keyword>
<accession>A0AAV5U9M6</accession>
<dbReference type="AlphaFoldDB" id="A0AAV5U9M6"/>
<comment type="caution">
    <text evidence="2">The sequence shown here is derived from an EMBL/GenBank/DDBJ whole genome shotgun (WGS) entry which is preliminary data.</text>
</comment>
<dbReference type="EMBL" id="BTSX01000006">
    <property type="protein sequence ID" value="GMT03575.1"/>
    <property type="molecule type" value="Genomic_DNA"/>
</dbReference>
<evidence type="ECO:0008006" key="4">
    <source>
        <dbReference type="Google" id="ProtNLM"/>
    </source>
</evidence>
<reference evidence="2" key="1">
    <citation type="submission" date="2023-10" db="EMBL/GenBank/DDBJ databases">
        <title>Genome assembly of Pristionchus species.</title>
        <authorList>
            <person name="Yoshida K."/>
            <person name="Sommer R.J."/>
        </authorList>
    </citation>
    <scope>NUCLEOTIDE SEQUENCE</scope>
    <source>
        <strain evidence="2">RS0144</strain>
    </source>
</reference>
<keyword evidence="1" id="KW-0812">Transmembrane</keyword>
<evidence type="ECO:0000313" key="3">
    <source>
        <dbReference type="Proteomes" id="UP001432027"/>
    </source>
</evidence>
<feature type="non-terminal residue" evidence="2">
    <location>
        <position position="160"/>
    </location>
</feature>
<name>A0AAV5U9M6_9BILA</name>
<feature type="transmembrane region" description="Helical" evidence="1">
    <location>
        <begin position="130"/>
        <end position="150"/>
    </location>
</feature>
<sequence>MPEYDQDLEAVFPLKEHRRSCFLNPCTCGNTTEKMVSIHFFIILVASLQSFSVFLFAGTPRDADGVITAYIGCGLSLLPLPFLLFALYGIVYDRPNLILILVIFLVFLIFMYIALIVLDLHFGLLVLPHFSFVLIGLSTLHAIHAIRVMLRHRMEMIERS</sequence>